<dbReference type="SUPFAM" id="SSF46785">
    <property type="entry name" value="Winged helix' DNA-binding domain"/>
    <property type="match status" value="1"/>
</dbReference>
<dbReference type="PROSITE" id="PS51197">
    <property type="entry name" value="HTH_RRF2_2"/>
    <property type="match status" value="1"/>
</dbReference>
<dbReference type="Pfam" id="PF02082">
    <property type="entry name" value="Rrf2"/>
    <property type="match status" value="1"/>
</dbReference>
<dbReference type="GO" id="GO:0005829">
    <property type="term" value="C:cytosol"/>
    <property type="evidence" value="ECO:0007669"/>
    <property type="project" value="TreeGrafter"/>
</dbReference>
<dbReference type="PANTHER" id="PTHR33221">
    <property type="entry name" value="WINGED HELIX-TURN-HELIX TRANSCRIPTIONAL REGULATOR, RRF2 FAMILY"/>
    <property type="match status" value="1"/>
</dbReference>
<keyword evidence="2" id="KW-1185">Reference proteome</keyword>
<dbReference type="AlphaFoldDB" id="A0A1H7R888"/>
<dbReference type="GO" id="GO:0003700">
    <property type="term" value="F:DNA-binding transcription factor activity"/>
    <property type="evidence" value="ECO:0007669"/>
    <property type="project" value="TreeGrafter"/>
</dbReference>
<dbReference type="InterPro" id="IPR036390">
    <property type="entry name" value="WH_DNA-bd_sf"/>
</dbReference>
<name>A0A1H7R888_9HYPH</name>
<protein>
    <submittedName>
        <fullName evidence="1">Rrf2 family protein</fullName>
    </submittedName>
</protein>
<evidence type="ECO:0000313" key="1">
    <source>
        <dbReference type="EMBL" id="SEL56480.1"/>
    </source>
</evidence>
<sequence>MYCYMKQDSRLSATLHVLLHMADRGAPMTSEELAACLGTNPVVIRRTMAGLRETGLVHSEKGHGGGWTLARALDAITLGDVHRALGEPALIALGHRSENPQCLVEQAVNSALGEAFAEAEALLAGHFDRVRLSDLAADFSRRFDERRQIHAKHNHTL</sequence>
<dbReference type="InterPro" id="IPR000944">
    <property type="entry name" value="Tscrpt_reg_Rrf2"/>
</dbReference>
<organism evidence="1 2">
    <name type="scientific">Bosea lupini</name>
    <dbReference type="NCBI Taxonomy" id="1036779"/>
    <lineage>
        <taxon>Bacteria</taxon>
        <taxon>Pseudomonadati</taxon>
        <taxon>Pseudomonadota</taxon>
        <taxon>Alphaproteobacteria</taxon>
        <taxon>Hyphomicrobiales</taxon>
        <taxon>Boseaceae</taxon>
        <taxon>Bosea</taxon>
    </lineage>
</organism>
<dbReference type="Proteomes" id="UP000199664">
    <property type="component" value="Unassembled WGS sequence"/>
</dbReference>
<gene>
    <name evidence="1" type="ORF">SAMN04515666_104293</name>
</gene>
<dbReference type="Gene3D" id="1.10.10.10">
    <property type="entry name" value="Winged helix-like DNA-binding domain superfamily/Winged helix DNA-binding domain"/>
    <property type="match status" value="1"/>
</dbReference>
<dbReference type="InterPro" id="IPR036388">
    <property type="entry name" value="WH-like_DNA-bd_sf"/>
</dbReference>
<evidence type="ECO:0000313" key="2">
    <source>
        <dbReference type="Proteomes" id="UP000199664"/>
    </source>
</evidence>
<dbReference type="STRING" id="1036779.SAMN04515666_104293"/>
<reference evidence="2" key="1">
    <citation type="submission" date="2016-10" db="EMBL/GenBank/DDBJ databases">
        <authorList>
            <person name="Varghese N."/>
            <person name="Submissions S."/>
        </authorList>
    </citation>
    <scope>NUCLEOTIDE SEQUENCE [LARGE SCALE GENOMIC DNA]</scope>
    <source>
        <strain evidence="2">LMG 26383,CCUG 61248,R- 45681</strain>
    </source>
</reference>
<proteinExistence type="predicted"/>
<dbReference type="EMBL" id="FOAN01000004">
    <property type="protein sequence ID" value="SEL56480.1"/>
    <property type="molecule type" value="Genomic_DNA"/>
</dbReference>
<accession>A0A1H7R888</accession>
<dbReference type="PANTHER" id="PTHR33221:SF15">
    <property type="entry name" value="HTH-TYPE TRANSCRIPTIONAL REGULATOR YWGB-RELATED"/>
    <property type="match status" value="1"/>
</dbReference>